<dbReference type="PIRSF" id="PIRSF000103">
    <property type="entry name" value="HIBADH"/>
    <property type="match status" value="1"/>
</dbReference>
<dbReference type="PANTHER" id="PTHR43580:SF2">
    <property type="entry name" value="CYTOKINE-LIKE NUCLEAR FACTOR N-PAC"/>
    <property type="match status" value="1"/>
</dbReference>
<protein>
    <submittedName>
        <fullName evidence="5">NAD(P)-dependent oxidoreductase</fullName>
    </submittedName>
</protein>
<dbReference type="InterPro" id="IPR006115">
    <property type="entry name" value="6PGDH_NADP-bd"/>
</dbReference>
<evidence type="ECO:0000259" key="4">
    <source>
        <dbReference type="Pfam" id="PF21761"/>
    </source>
</evidence>
<gene>
    <name evidence="5" type="ORF">HOQ43_20755</name>
</gene>
<dbReference type="InterPro" id="IPR051265">
    <property type="entry name" value="HIBADH-related_NP60_sf"/>
</dbReference>
<dbReference type="GO" id="GO:0140673">
    <property type="term" value="P:transcription elongation-coupled chromatin remodeling"/>
    <property type="evidence" value="ECO:0007669"/>
    <property type="project" value="TreeGrafter"/>
</dbReference>
<comment type="similarity">
    <text evidence="1">Belongs to the HIBADH-related family.</text>
</comment>
<dbReference type="SUPFAM" id="SSF51735">
    <property type="entry name" value="NAD(P)-binding Rossmann-fold domains"/>
    <property type="match status" value="1"/>
</dbReference>
<feature type="domain" description="NADPH-dependent reductive aminase-like C-terminal" evidence="4">
    <location>
        <begin position="161"/>
        <end position="286"/>
    </location>
</feature>
<dbReference type="GO" id="GO:0031491">
    <property type="term" value="F:nucleosome binding"/>
    <property type="evidence" value="ECO:0007669"/>
    <property type="project" value="TreeGrafter"/>
</dbReference>
<dbReference type="InterPro" id="IPR015815">
    <property type="entry name" value="HIBADH-related"/>
</dbReference>
<evidence type="ECO:0000256" key="1">
    <source>
        <dbReference type="ARBA" id="ARBA00009080"/>
    </source>
</evidence>
<keyword evidence="2" id="KW-0560">Oxidoreductase</keyword>
<dbReference type="Pfam" id="PF03446">
    <property type="entry name" value="NAD_binding_2"/>
    <property type="match status" value="1"/>
</dbReference>
<accession>A0A850CG76</accession>
<dbReference type="GO" id="GO:0016491">
    <property type="term" value="F:oxidoreductase activity"/>
    <property type="evidence" value="ECO:0007669"/>
    <property type="project" value="UniProtKB-KW"/>
</dbReference>
<evidence type="ECO:0000313" key="5">
    <source>
        <dbReference type="EMBL" id="NUQ90882.1"/>
    </source>
</evidence>
<feature type="domain" description="6-phosphogluconate dehydrogenase NADP-binding" evidence="3">
    <location>
        <begin position="5"/>
        <end position="154"/>
    </location>
</feature>
<dbReference type="GO" id="GO:0050661">
    <property type="term" value="F:NADP binding"/>
    <property type="evidence" value="ECO:0007669"/>
    <property type="project" value="InterPro"/>
</dbReference>
<comment type="caution">
    <text evidence="5">The sequence shown here is derived from an EMBL/GenBank/DDBJ whole genome shotgun (WGS) entry which is preliminary data.</text>
</comment>
<evidence type="ECO:0000259" key="3">
    <source>
        <dbReference type="Pfam" id="PF03446"/>
    </source>
</evidence>
<dbReference type="InterPro" id="IPR036291">
    <property type="entry name" value="NAD(P)-bd_dom_sf"/>
</dbReference>
<evidence type="ECO:0000256" key="2">
    <source>
        <dbReference type="ARBA" id="ARBA00023002"/>
    </source>
</evidence>
<evidence type="ECO:0000313" key="6">
    <source>
        <dbReference type="Proteomes" id="UP000574690"/>
    </source>
</evidence>
<dbReference type="PANTHER" id="PTHR43580">
    <property type="entry name" value="OXIDOREDUCTASE GLYR1-RELATED"/>
    <property type="match status" value="1"/>
</dbReference>
<dbReference type="InterPro" id="IPR013328">
    <property type="entry name" value="6PGD_dom2"/>
</dbReference>
<dbReference type="GO" id="GO:0000785">
    <property type="term" value="C:chromatin"/>
    <property type="evidence" value="ECO:0007669"/>
    <property type="project" value="TreeGrafter"/>
</dbReference>
<dbReference type="AlphaFoldDB" id="A0A850CG76"/>
<dbReference type="EMBL" id="JABFXE010000868">
    <property type="protein sequence ID" value="NUQ90882.1"/>
    <property type="molecule type" value="Genomic_DNA"/>
</dbReference>
<dbReference type="Pfam" id="PF21761">
    <property type="entry name" value="RedAm-like_C"/>
    <property type="match status" value="1"/>
</dbReference>
<dbReference type="GO" id="GO:0003677">
    <property type="term" value="F:DNA binding"/>
    <property type="evidence" value="ECO:0007669"/>
    <property type="project" value="TreeGrafter"/>
</dbReference>
<dbReference type="InterPro" id="IPR048666">
    <property type="entry name" value="RedAm-like_C"/>
</dbReference>
<proteinExistence type="inferred from homology"/>
<dbReference type="Gene3D" id="1.10.1040.10">
    <property type="entry name" value="N-(1-d-carboxylethyl)-l-norvaline Dehydrogenase, domain 2"/>
    <property type="match status" value="1"/>
</dbReference>
<name>A0A850CG76_9ACTN</name>
<reference evidence="5 6" key="1">
    <citation type="submission" date="2020-05" db="EMBL/GenBank/DDBJ databases">
        <title>DNA-SIP metagenomic assembled genomes.</title>
        <authorList>
            <person name="Yu J."/>
        </authorList>
    </citation>
    <scope>NUCLEOTIDE SEQUENCE [LARGE SCALE GENOMIC DNA]</scope>
    <source>
        <strain evidence="5">Bin5.27</strain>
    </source>
</reference>
<organism evidence="5 6">
    <name type="scientific">Glycomyces artemisiae</name>
    <dbReference type="NCBI Taxonomy" id="1076443"/>
    <lineage>
        <taxon>Bacteria</taxon>
        <taxon>Bacillati</taxon>
        <taxon>Actinomycetota</taxon>
        <taxon>Actinomycetes</taxon>
        <taxon>Glycomycetales</taxon>
        <taxon>Glycomycetaceae</taxon>
        <taxon>Glycomyces</taxon>
    </lineage>
</organism>
<dbReference type="Proteomes" id="UP000574690">
    <property type="component" value="Unassembled WGS sequence"/>
</dbReference>
<sequence length="289" mass="30118">MPNQTVAVLGLGAMGSAITERLRDTGYATVVWNRTAARTAPHAAAGSRAAATAAEAISAADTVLVVLFDDASVREHLDPLAADLKGRTVVNLTTTTPDQARATAAWAAEHGLAYLDGAIMATPDMIGTPVSRLLYSGDRAAYDGARPVLEVLGAADYEGEDAGLASLKDMALLTAMYQMFAGFMQAAAMMRTVGVPAADTAAEIRGWLGALLPHLDHFGAEIDRGDFDPARGQDVEFTRAAIGSLITAARGQGVSAVLLEPLMRQLDELSATGRGGADWISVIDQLPVK</sequence>
<dbReference type="Gene3D" id="3.40.50.720">
    <property type="entry name" value="NAD(P)-binding Rossmann-like Domain"/>
    <property type="match status" value="1"/>
</dbReference>